<evidence type="ECO:0000256" key="3">
    <source>
        <dbReference type="ARBA" id="ARBA00022559"/>
    </source>
</evidence>
<dbReference type="SUPFAM" id="SSF48113">
    <property type="entry name" value="Heme-dependent peroxidases"/>
    <property type="match status" value="1"/>
</dbReference>
<dbReference type="EMBL" id="JACAZH010000002">
    <property type="protein sequence ID" value="KAF7375657.1"/>
    <property type="molecule type" value="Genomic_DNA"/>
</dbReference>
<evidence type="ECO:0000259" key="9">
    <source>
        <dbReference type="Pfam" id="PF00141"/>
    </source>
</evidence>
<keyword evidence="7" id="KW-0408">Iron</keyword>
<evidence type="ECO:0000313" key="10">
    <source>
        <dbReference type="EMBL" id="KAF7375657.1"/>
    </source>
</evidence>
<dbReference type="GO" id="GO:0042744">
    <property type="term" value="P:hydrogen peroxide catabolic process"/>
    <property type="evidence" value="ECO:0007669"/>
    <property type="project" value="TreeGrafter"/>
</dbReference>
<comment type="caution">
    <text evidence="10">The sequence shown here is derived from an EMBL/GenBank/DDBJ whole genome shotgun (WGS) entry which is preliminary data.</text>
</comment>
<dbReference type="GO" id="GO:0034599">
    <property type="term" value="P:cellular response to oxidative stress"/>
    <property type="evidence" value="ECO:0007669"/>
    <property type="project" value="InterPro"/>
</dbReference>
<dbReference type="PRINTS" id="PR00459">
    <property type="entry name" value="ASPEROXIDASE"/>
</dbReference>
<keyword evidence="6 8" id="KW-0560">Oxidoreductase</keyword>
<evidence type="ECO:0000256" key="4">
    <source>
        <dbReference type="ARBA" id="ARBA00022617"/>
    </source>
</evidence>
<feature type="domain" description="Plant heme peroxidase family profile" evidence="9">
    <location>
        <begin position="66"/>
        <end position="162"/>
    </location>
</feature>
<keyword evidence="4" id="KW-0349">Heme</keyword>
<comment type="similarity">
    <text evidence="2">Belongs to the peroxidase family. Cytochrome c peroxidase subfamily.</text>
</comment>
<keyword evidence="11" id="KW-1185">Reference proteome</keyword>
<dbReference type="EC" id="1.11.1.-" evidence="8"/>
<evidence type="ECO:0000313" key="11">
    <source>
        <dbReference type="Proteomes" id="UP000623467"/>
    </source>
</evidence>
<dbReference type="PANTHER" id="PTHR31356">
    <property type="entry name" value="THYLAKOID LUMENAL 29 KDA PROTEIN, CHLOROPLASTIC-RELATED"/>
    <property type="match status" value="1"/>
</dbReference>
<protein>
    <recommendedName>
        <fullName evidence="8">Peroxidase</fullName>
        <ecNumber evidence="8">1.11.1.-</ecNumber>
    </recommendedName>
</protein>
<gene>
    <name evidence="10" type="ORF">MSAN_00454800</name>
</gene>
<evidence type="ECO:0000256" key="8">
    <source>
        <dbReference type="RuleBase" id="RU363051"/>
    </source>
</evidence>
<comment type="function">
    <text evidence="1">Destroys radicals which are normally produced within the cells and which are toxic to biological systems.</text>
</comment>
<dbReference type="PRINTS" id="PR00458">
    <property type="entry name" value="PEROXIDASE"/>
</dbReference>
<proteinExistence type="inferred from homology"/>
<dbReference type="AlphaFoldDB" id="A0A8H7DJJ7"/>
<dbReference type="Gene3D" id="1.10.520.10">
    <property type="match status" value="1"/>
</dbReference>
<feature type="chain" id="PRO_5034593458" description="Peroxidase" evidence="8">
    <location>
        <begin position="17"/>
        <end position="520"/>
    </location>
</feature>
<dbReference type="InterPro" id="IPR044831">
    <property type="entry name" value="Ccp1-like"/>
</dbReference>
<dbReference type="OrthoDB" id="2144714at2759"/>
<keyword evidence="8" id="KW-0732">Signal</keyword>
<dbReference type="PANTHER" id="PTHR31356:SF53">
    <property type="entry name" value="HEME PEROXIDASE"/>
    <property type="match status" value="1"/>
</dbReference>
<dbReference type="InterPro" id="IPR002016">
    <property type="entry name" value="Haem_peroxidase"/>
</dbReference>
<name>A0A8H7DJJ7_9AGAR</name>
<dbReference type="GO" id="GO:0004601">
    <property type="term" value="F:peroxidase activity"/>
    <property type="evidence" value="ECO:0007669"/>
    <property type="project" value="UniProtKB-KW"/>
</dbReference>
<evidence type="ECO:0000256" key="6">
    <source>
        <dbReference type="ARBA" id="ARBA00023002"/>
    </source>
</evidence>
<keyword evidence="5" id="KW-0479">Metal-binding</keyword>
<dbReference type="Proteomes" id="UP000623467">
    <property type="component" value="Unassembled WGS sequence"/>
</dbReference>
<accession>A0A8H7DJJ7</accession>
<dbReference type="Pfam" id="PF00141">
    <property type="entry name" value="peroxidase"/>
    <property type="match status" value="1"/>
</dbReference>
<evidence type="ECO:0000256" key="2">
    <source>
        <dbReference type="ARBA" id="ARBA00005997"/>
    </source>
</evidence>
<organism evidence="10 11">
    <name type="scientific">Mycena sanguinolenta</name>
    <dbReference type="NCBI Taxonomy" id="230812"/>
    <lineage>
        <taxon>Eukaryota</taxon>
        <taxon>Fungi</taxon>
        <taxon>Dikarya</taxon>
        <taxon>Basidiomycota</taxon>
        <taxon>Agaricomycotina</taxon>
        <taxon>Agaricomycetes</taxon>
        <taxon>Agaricomycetidae</taxon>
        <taxon>Agaricales</taxon>
        <taxon>Marasmiineae</taxon>
        <taxon>Mycenaceae</taxon>
        <taxon>Mycena</taxon>
    </lineage>
</organism>
<evidence type="ECO:0000256" key="7">
    <source>
        <dbReference type="ARBA" id="ARBA00023004"/>
    </source>
</evidence>
<evidence type="ECO:0000256" key="5">
    <source>
        <dbReference type="ARBA" id="ARBA00022723"/>
    </source>
</evidence>
<dbReference type="GO" id="GO:0000302">
    <property type="term" value="P:response to reactive oxygen species"/>
    <property type="evidence" value="ECO:0007669"/>
    <property type="project" value="TreeGrafter"/>
</dbReference>
<sequence>MLRVILISLAVTIANAYIWPSPQLDALEALRFNQDGHNQGGIAVFIEPCDRFVLDTGSNVDSTSGRSNVADWVRTAYHDMATHNVTDGTGGLDASIRFPQESLRTENVGNGFNNTVEALGSVINRYVSLADSLALGTIIAIENCGGPEIAFRGGRIDAGKPNNPGGFTQTEMIGLVACGHTFGGVQQAPFPDIVPILNDPNNTESVTHFDSTSVNFDNLIATEYISGTTQNPLVAGSNDTTNSDKRIFGSDRNVTMKSFSDSPELFASTCADLIARMLDTVPTGVELTEIITPLPVKPSSLILSMDGDTLKLSGEVRFWNMTADPQRTVFMLLDDHLGDTNNVTLIASGVSSAVGGRYTAAWYSFAPVPTAPGPAPVLSLNATTGITNMRFVVDGKVEDQDGLGFAVLDGVVFSETSCYTSLDPPFTWRFDVAVRNGLNVTRVYLEELGVTDSVGRIIVPEVDIVPPVQPVAVNANYSIWSINVTGTDSYSIGFELDGGKFSTNNPHSVFDLSPCTVQGE</sequence>
<dbReference type="GO" id="GO:0046872">
    <property type="term" value="F:metal ion binding"/>
    <property type="evidence" value="ECO:0007669"/>
    <property type="project" value="UniProtKB-UniRule"/>
</dbReference>
<dbReference type="GO" id="GO:0020037">
    <property type="term" value="F:heme binding"/>
    <property type="evidence" value="ECO:0007669"/>
    <property type="project" value="UniProtKB-UniRule"/>
</dbReference>
<reference evidence="10" key="1">
    <citation type="submission" date="2020-05" db="EMBL/GenBank/DDBJ databases">
        <title>Mycena genomes resolve the evolution of fungal bioluminescence.</title>
        <authorList>
            <person name="Tsai I.J."/>
        </authorList>
    </citation>
    <scope>NUCLEOTIDE SEQUENCE</scope>
    <source>
        <strain evidence="10">160909Yilan</strain>
    </source>
</reference>
<feature type="signal peptide" evidence="8">
    <location>
        <begin position="1"/>
        <end position="16"/>
    </location>
</feature>
<evidence type="ECO:0000256" key="1">
    <source>
        <dbReference type="ARBA" id="ARBA00003917"/>
    </source>
</evidence>
<dbReference type="InterPro" id="IPR002207">
    <property type="entry name" value="Peroxidase_I"/>
</dbReference>
<keyword evidence="3 8" id="KW-0575">Peroxidase</keyword>
<dbReference type="InterPro" id="IPR010255">
    <property type="entry name" value="Haem_peroxidase_sf"/>
</dbReference>